<reference evidence="3 4" key="1">
    <citation type="submission" date="2020-10" db="EMBL/GenBank/DDBJ databases">
        <title>The genome sequence of Flavobacterium aquaticum 1Y8A.</title>
        <authorList>
            <person name="Liu Y."/>
        </authorList>
    </citation>
    <scope>NUCLEOTIDE SEQUENCE [LARGE SCALE GENOMIC DNA]</scope>
    <source>
        <strain evidence="3 4">1Y8A</strain>
    </source>
</reference>
<dbReference type="EMBL" id="JADFTZ010000005">
    <property type="protein sequence ID" value="MBE9577047.1"/>
    <property type="molecule type" value="Genomic_DNA"/>
</dbReference>
<evidence type="ECO:0000256" key="1">
    <source>
        <dbReference type="SAM" id="SignalP"/>
    </source>
</evidence>
<organism evidence="3 4">
    <name type="scientific">Flavobacterium proteolyticum</name>
    <dbReference type="NCBI Taxonomy" id="2911683"/>
    <lineage>
        <taxon>Bacteria</taxon>
        <taxon>Pseudomonadati</taxon>
        <taxon>Bacteroidota</taxon>
        <taxon>Flavobacteriia</taxon>
        <taxon>Flavobacteriales</taxon>
        <taxon>Flavobacteriaceae</taxon>
        <taxon>Flavobacterium</taxon>
    </lineage>
</organism>
<gene>
    <name evidence="3" type="ORF">IM755_10040</name>
</gene>
<feature type="signal peptide" evidence="1">
    <location>
        <begin position="1"/>
        <end position="22"/>
    </location>
</feature>
<dbReference type="RefSeq" id="WP_194096400.1">
    <property type="nucleotide sequence ID" value="NZ_JADFTZ010000005.1"/>
</dbReference>
<proteinExistence type="predicted"/>
<protein>
    <submittedName>
        <fullName evidence="3">DUF3857 domain-containing protein</fullName>
    </submittedName>
</protein>
<feature type="chain" id="PRO_5047406626" evidence="1">
    <location>
        <begin position="23"/>
        <end position="655"/>
    </location>
</feature>
<accession>A0ABR9WTS1</accession>
<name>A0ABR9WTS1_9FLAO</name>
<sequence length="655" mass="76086">MRKLIAQCLLVLFLCNVNFIVAQDYTFKNYKWEQKPSAFSVPEQYKNENEIVVSRTIKVEIISDKNGPKQYYLLHDKIFINSDDAIEKNNKIYLPFSLKENVVKNEARVILKSGKIITLDKKDIKEEVDEERGVKYNYFAINGLEKGAIIEKIFVLEEMPELNGKTFKMQDDLPIMDINFELIYPNHLVFKTKGYNNLSAAVLDDKTYKDKVAISVKESNVPKLEDDEKYSNWKANIKYFRYKLDANLYNGSKNLYNYKEFASKVYERFNIELDKKNQKAVDDFCKTITKSADLQEQIWNIENKVKKTIAYNRYFDTKENVADIIKTKQANQTEILALYLAIFKHFKIENQIVFASNRYDIAFDPEFESYENLDDILFYFPSIKKFMTPTEIEYRIPLIPNTLANNNGLFIKEKEFGGVKMGIGEINFIPIPGVEITHDIMDITIDFTKDIENPTITNEVTFGGYSALNFQPIKDFAPADQYKEILKSIAENYTIQEEYTSLTTENDGTEFIGKKPFVLKVTFEGKDLVQKAGDNYLFSVGKTIGSQMELYQENKRMMPVEIDYPHSYFRKIKIILPKGATVKNLEKFNMSHKTDINGKTEATFVSNYKTEGDEILIENTEYYNVINYPLEHFDSYKAVINAAADFNKIVIVLNK</sequence>
<evidence type="ECO:0000313" key="3">
    <source>
        <dbReference type="EMBL" id="MBE9577047.1"/>
    </source>
</evidence>
<keyword evidence="1" id="KW-0732">Signal</keyword>
<feature type="domain" description="DUF3857" evidence="2">
    <location>
        <begin position="76"/>
        <end position="221"/>
    </location>
</feature>
<comment type="caution">
    <text evidence="3">The sequence shown here is derived from an EMBL/GenBank/DDBJ whole genome shotgun (WGS) entry which is preliminary data.</text>
</comment>
<evidence type="ECO:0000313" key="4">
    <source>
        <dbReference type="Proteomes" id="UP000656274"/>
    </source>
</evidence>
<dbReference type="Proteomes" id="UP000656274">
    <property type="component" value="Unassembled WGS sequence"/>
</dbReference>
<dbReference type="Pfam" id="PF12969">
    <property type="entry name" value="DUF3857"/>
    <property type="match status" value="1"/>
</dbReference>
<dbReference type="InterPro" id="IPR024618">
    <property type="entry name" value="DUF3857"/>
</dbReference>
<dbReference type="Gene3D" id="2.60.120.1130">
    <property type="match status" value="1"/>
</dbReference>
<evidence type="ECO:0000259" key="2">
    <source>
        <dbReference type="Pfam" id="PF12969"/>
    </source>
</evidence>
<dbReference type="Gene3D" id="2.60.40.3140">
    <property type="match status" value="1"/>
</dbReference>
<keyword evidence="4" id="KW-1185">Reference proteome</keyword>